<sequence>MNKLTERQKTILMLVVREYIDSGQPVGSKLLVKNYRMDISSATVRNEMRALTEMGYLRTTSGRIPTEDGYRYFVSQVMHQADLPNAIQRTISHQFTQAHSSIEQWMTLAASVLAHQTQIVSLITAPRNEQVIFKHVELISTQGRQVLMVLVFAGGDISQQVLTLAETIPQGRLSLVAERLNQSLKSLSEEAISALPSRTDLLEKDILLLIQQEMHQRGDGSAGEIYMDGMANILAEPSFADSDGGRRTLRFFDERSRLQDLLSSTIADSSIGGVQVLIGGDEGWEELRQCSMVLARYGVPGQAVGTLGVLGPMRMHYARTIPTVRFMADLLSGLITENLSGE</sequence>
<evidence type="ECO:0000313" key="8">
    <source>
        <dbReference type="Proteomes" id="UP000614469"/>
    </source>
</evidence>
<dbReference type="InterPro" id="IPR021153">
    <property type="entry name" value="HrcA_C"/>
</dbReference>
<keyword evidence="2 5" id="KW-0805">Transcription regulation</keyword>
<evidence type="ECO:0000259" key="6">
    <source>
        <dbReference type="Pfam" id="PF01628"/>
    </source>
</evidence>
<dbReference type="InterPro" id="IPR036388">
    <property type="entry name" value="WH-like_DNA-bd_sf"/>
</dbReference>
<dbReference type="PANTHER" id="PTHR34824:SF1">
    <property type="entry name" value="HEAT-INDUCIBLE TRANSCRIPTION REPRESSOR HRCA"/>
    <property type="match status" value="1"/>
</dbReference>
<evidence type="ECO:0000256" key="2">
    <source>
        <dbReference type="ARBA" id="ARBA00023015"/>
    </source>
</evidence>
<gene>
    <name evidence="5 7" type="primary">hrcA</name>
    <name evidence="7" type="ORF">H8E29_12840</name>
</gene>
<organism evidence="7 8">
    <name type="scientific">Candidatus Desulfolinea nitratireducens</name>
    <dbReference type="NCBI Taxonomy" id="2841698"/>
    <lineage>
        <taxon>Bacteria</taxon>
        <taxon>Bacillati</taxon>
        <taxon>Chloroflexota</taxon>
        <taxon>Anaerolineae</taxon>
        <taxon>Anaerolineales</taxon>
        <taxon>Anaerolineales incertae sedis</taxon>
        <taxon>Candidatus Desulfolinea</taxon>
    </lineage>
</organism>
<evidence type="ECO:0000256" key="3">
    <source>
        <dbReference type="ARBA" id="ARBA00023016"/>
    </source>
</evidence>
<dbReference type="InterPro" id="IPR029016">
    <property type="entry name" value="GAF-like_dom_sf"/>
</dbReference>
<name>A0A8J6TK16_9CHLR</name>
<accession>A0A8J6TK16</accession>
<feature type="domain" description="Heat-inducible transcription repressor HrcA C-terminal" evidence="6">
    <location>
        <begin position="103"/>
        <end position="321"/>
    </location>
</feature>
<comment type="caution">
    <text evidence="7">The sequence shown here is derived from an EMBL/GenBank/DDBJ whole genome shotgun (WGS) entry which is preliminary data.</text>
</comment>
<dbReference type="AlphaFoldDB" id="A0A8J6TK16"/>
<dbReference type="InterPro" id="IPR036390">
    <property type="entry name" value="WH_DNA-bd_sf"/>
</dbReference>
<dbReference type="EMBL" id="JACNJN010000143">
    <property type="protein sequence ID" value="MBC8336147.1"/>
    <property type="molecule type" value="Genomic_DNA"/>
</dbReference>
<keyword evidence="4 5" id="KW-0804">Transcription</keyword>
<dbReference type="Gene3D" id="1.10.10.10">
    <property type="entry name" value="Winged helix-like DNA-binding domain superfamily/Winged helix DNA-binding domain"/>
    <property type="match status" value="1"/>
</dbReference>
<dbReference type="GO" id="GO:0045892">
    <property type="term" value="P:negative regulation of DNA-templated transcription"/>
    <property type="evidence" value="ECO:0007669"/>
    <property type="project" value="UniProtKB-UniRule"/>
</dbReference>
<evidence type="ECO:0000256" key="1">
    <source>
        <dbReference type="ARBA" id="ARBA00022491"/>
    </source>
</evidence>
<dbReference type="PANTHER" id="PTHR34824">
    <property type="entry name" value="HEAT-INDUCIBLE TRANSCRIPTION REPRESSOR HRCA"/>
    <property type="match status" value="1"/>
</dbReference>
<proteinExistence type="inferred from homology"/>
<dbReference type="PIRSF" id="PIRSF005485">
    <property type="entry name" value="HrcA"/>
    <property type="match status" value="1"/>
</dbReference>
<dbReference type="SUPFAM" id="SSF46785">
    <property type="entry name" value="Winged helix' DNA-binding domain"/>
    <property type="match status" value="1"/>
</dbReference>
<dbReference type="NCBIfam" id="TIGR00331">
    <property type="entry name" value="hrcA"/>
    <property type="match status" value="1"/>
</dbReference>
<evidence type="ECO:0000313" key="7">
    <source>
        <dbReference type="EMBL" id="MBC8336147.1"/>
    </source>
</evidence>
<comment type="similarity">
    <text evidence="5">Belongs to the HrcA family.</text>
</comment>
<dbReference type="Proteomes" id="UP000614469">
    <property type="component" value="Unassembled WGS sequence"/>
</dbReference>
<dbReference type="SUPFAM" id="SSF55781">
    <property type="entry name" value="GAF domain-like"/>
    <property type="match status" value="1"/>
</dbReference>
<evidence type="ECO:0000256" key="5">
    <source>
        <dbReference type="HAMAP-Rule" id="MF_00081"/>
    </source>
</evidence>
<dbReference type="GO" id="GO:0003677">
    <property type="term" value="F:DNA binding"/>
    <property type="evidence" value="ECO:0007669"/>
    <property type="project" value="InterPro"/>
</dbReference>
<keyword evidence="3 5" id="KW-0346">Stress response</keyword>
<keyword evidence="1 5" id="KW-0678">Repressor</keyword>
<protein>
    <recommendedName>
        <fullName evidence="5">Heat-inducible transcription repressor HrcA</fullName>
    </recommendedName>
</protein>
<reference evidence="7 8" key="1">
    <citation type="submission" date="2020-08" db="EMBL/GenBank/DDBJ databases">
        <title>Bridging the membrane lipid divide: bacteria of the FCB group superphylum have the potential to synthesize archaeal ether lipids.</title>
        <authorList>
            <person name="Villanueva L."/>
            <person name="Von Meijenfeldt F.A.B."/>
            <person name="Westbye A.B."/>
            <person name="Yadav S."/>
            <person name="Hopmans E.C."/>
            <person name="Dutilh B.E."/>
            <person name="Sinninghe Damste J.S."/>
        </authorList>
    </citation>
    <scope>NUCLEOTIDE SEQUENCE [LARGE SCALE GENOMIC DNA]</scope>
    <source>
        <strain evidence="7">NIOZ-UU36</strain>
    </source>
</reference>
<dbReference type="InterPro" id="IPR002571">
    <property type="entry name" value="HrcA"/>
</dbReference>
<evidence type="ECO:0000256" key="4">
    <source>
        <dbReference type="ARBA" id="ARBA00023163"/>
    </source>
</evidence>
<dbReference type="Pfam" id="PF01628">
    <property type="entry name" value="HrcA"/>
    <property type="match status" value="1"/>
</dbReference>
<dbReference type="HAMAP" id="MF_00081">
    <property type="entry name" value="HrcA"/>
    <property type="match status" value="1"/>
</dbReference>
<comment type="function">
    <text evidence="5">Negative regulator of class I heat shock genes (grpE-dnaK-dnaJ and groELS operons). Prevents heat-shock induction of these operons.</text>
</comment>
<dbReference type="Gene3D" id="3.30.450.40">
    <property type="match status" value="1"/>
</dbReference>